<dbReference type="GeneID" id="98140200"/>
<keyword evidence="2" id="KW-1185">Reference proteome</keyword>
<evidence type="ECO:0000313" key="1">
    <source>
        <dbReference type="EMBL" id="KAL2865485.1"/>
    </source>
</evidence>
<proteinExistence type="predicted"/>
<evidence type="ECO:0000313" key="2">
    <source>
        <dbReference type="Proteomes" id="UP001610432"/>
    </source>
</evidence>
<dbReference type="EMBL" id="JBFXLQ010000031">
    <property type="protein sequence ID" value="KAL2865485.1"/>
    <property type="molecule type" value="Genomic_DNA"/>
</dbReference>
<protein>
    <submittedName>
        <fullName evidence="1">Uncharacterized protein</fullName>
    </submittedName>
</protein>
<sequence>MCHGLLVKKHPSPLLGSAQAILALVVGRNGVRLLHGPCSMVRWACRSSRRAEVSRGKLGIRRQRLGDWSVNPPKNKDPQVGDNLVGSEIHQCREPWRRRMMNWEMIRVRPGESSTSDLTMQSANLAKATVGNFLAGCLGLSTILCRTLEKTDPVRRTNREHATLEENFINSDEAEGVHRRIKKI</sequence>
<comment type="caution">
    <text evidence="1">The sequence shown here is derived from an EMBL/GenBank/DDBJ whole genome shotgun (WGS) entry which is preliminary data.</text>
</comment>
<accession>A0ABR4LLR8</accession>
<dbReference type="Proteomes" id="UP001610432">
    <property type="component" value="Unassembled WGS sequence"/>
</dbReference>
<name>A0ABR4LLR8_9EURO</name>
<gene>
    <name evidence="1" type="ORF">BJX67DRAFT_175163</name>
</gene>
<organism evidence="1 2">
    <name type="scientific">Aspergillus lucknowensis</name>
    <dbReference type="NCBI Taxonomy" id="176173"/>
    <lineage>
        <taxon>Eukaryota</taxon>
        <taxon>Fungi</taxon>
        <taxon>Dikarya</taxon>
        <taxon>Ascomycota</taxon>
        <taxon>Pezizomycotina</taxon>
        <taxon>Eurotiomycetes</taxon>
        <taxon>Eurotiomycetidae</taxon>
        <taxon>Eurotiales</taxon>
        <taxon>Aspergillaceae</taxon>
        <taxon>Aspergillus</taxon>
        <taxon>Aspergillus subgen. Nidulantes</taxon>
    </lineage>
</organism>
<reference evidence="1 2" key="1">
    <citation type="submission" date="2024-07" db="EMBL/GenBank/DDBJ databases">
        <title>Section-level genome sequencing and comparative genomics of Aspergillus sections Usti and Cavernicolus.</title>
        <authorList>
            <consortium name="Lawrence Berkeley National Laboratory"/>
            <person name="Nybo J.L."/>
            <person name="Vesth T.C."/>
            <person name="Theobald S."/>
            <person name="Frisvad J.C."/>
            <person name="Larsen T.O."/>
            <person name="Kjaerboelling I."/>
            <person name="Rothschild-Mancinelli K."/>
            <person name="Lyhne E.K."/>
            <person name="Kogle M.E."/>
            <person name="Barry K."/>
            <person name="Clum A."/>
            <person name="Na H."/>
            <person name="Ledsgaard L."/>
            <person name="Lin J."/>
            <person name="Lipzen A."/>
            <person name="Kuo A."/>
            <person name="Riley R."/>
            <person name="Mondo S."/>
            <person name="Labutti K."/>
            <person name="Haridas S."/>
            <person name="Pangalinan J."/>
            <person name="Salamov A.A."/>
            <person name="Simmons B.A."/>
            <person name="Magnuson J.K."/>
            <person name="Chen J."/>
            <person name="Drula E."/>
            <person name="Henrissat B."/>
            <person name="Wiebenga A."/>
            <person name="Lubbers R.J."/>
            <person name="Gomes A.C."/>
            <person name="Macurrencykelacurrency M.R."/>
            <person name="Stajich J."/>
            <person name="Grigoriev I.V."/>
            <person name="Mortensen U.H."/>
            <person name="De Vries R.P."/>
            <person name="Baker S.E."/>
            <person name="Andersen M.R."/>
        </authorList>
    </citation>
    <scope>NUCLEOTIDE SEQUENCE [LARGE SCALE GENOMIC DNA]</scope>
    <source>
        <strain evidence="1 2">CBS 449.75</strain>
    </source>
</reference>
<dbReference type="RefSeq" id="XP_070884464.1">
    <property type="nucleotide sequence ID" value="XM_071025128.1"/>
</dbReference>